<keyword evidence="2" id="KW-1185">Reference proteome</keyword>
<evidence type="ECO:0000313" key="1">
    <source>
        <dbReference type="EMBL" id="KAK2707262.1"/>
    </source>
</evidence>
<gene>
    <name evidence="1" type="ORF">QYM36_015073</name>
</gene>
<name>A0AA88KX31_ARTSF</name>
<evidence type="ECO:0000313" key="2">
    <source>
        <dbReference type="Proteomes" id="UP001187531"/>
    </source>
</evidence>
<protein>
    <recommendedName>
        <fullName evidence="3">Ankyrin repeat domain-containing protein</fullName>
    </recommendedName>
</protein>
<dbReference type="Gene3D" id="1.25.40.20">
    <property type="entry name" value="Ankyrin repeat-containing domain"/>
    <property type="match status" value="1"/>
</dbReference>
<accession>A0AA88KX31</accession>
<dbReference type="EMBL" id="JAVRJZ010000019">
    <property type="protein sequence ID" value="KAK2707262.1"/>
    <property type="molecule type" value="Genomic_DNA"/>
</dbReference>
<feature type="non-terminal residue" evidence="1">
    <location>
        <position position="109"/>
    </location>
</feature>
<sequence>IISPESKCFATVRNLNPNLFIRYFLGCDINLIHPQNNDFLELLIAYGANPDSRDRGGLTPLMKACRNPKNGENESHLHLWGTNNHQIHEKFCLLSQDLNPEEIKVSYKN</sequence>
<dbReference type="AlphaFoldDB" id="A0AA88KX31"/>
<reference evidence="1" key="1">
    <citation type="submission" date="2023-07" db="EMBL/GenBank/DDBJ databases">
        <title>Chromosome-level genome assembly of Artemia franciscana.</title>
        <authorList>
            <person name="Jo E."/>
        </authorList>
    </citation>
    <scope>NUCLEOTIDE SEQUENCE</scope>
    <source>
        <tissue evidence="1">Whole body</tissue>
    </source>
</reference>
<dbReference type="Proteomes" id="UP001187531">
    <property type="component" value="Unassembled WGS sequence"/>
</dbReference>
<comment type="caution">
    <text evidence="1">The sequence shown here is derived from an EMBL/GenBank/DDBJ whole genome shotgun (WGS) entry which is preliminary data.</text>
</comment>
<proteinExistence type="predicted"/>
<dbReference type="InterPro" id="IPR036770">
    <property type="entry name" value="Ankyrin_rpt-contain_sf"/>
</dbReference>
<dbReference type="SUPFAM" id="SSF48403">
    <property type="entry name" value="Ankyrin repeat"/>
    <property type="match status" value="1"/>
</dbReference>
<organism evidence="1 2">
    <name type="scientific">Artemia franciscana</name>
    <name type="common">Brine shrimp</name>
    <name type="synonym">Artemia sanfranciscana</name>
    <dbReference type="NCBI Taxonomy" id="6661"/>
    <lineage>
        <taxon>Eukaryota</taxon>
        <taxon>Metazoa</taxon>
        <taxon>Ecdysozoa</taxon>
        <taxon>Arthropoda</taxon>
        <taxon>Crustacea</taxon>
        <taxon>Branchiopoda</taxon>
        <taxon>Anostraca</taxon>
        <taxon>Artemiidae</taxon>
        <taxon>Artemia</taxon>
    </lineage>
</organism>
<evidence type="ECO:0008006" key="3">
    <source>
        <dbReference type="Google" id="ProtNLM"/>
    </source>
</evidence>